<dbReference type="Proteomes" id="UP000215738">
    <property type="component" value="Unassembled WGS sequence"/>
</dbReference>
<protein>
    <submittedName>
        <fullName evidence="1">Uncharacterized protein</fullName>
    </submittedName>
</protein>
<evidence type="ECO:0000313" key="2">
    <source>
        <dbReference type="Proteomes" id="UP000215738"/>
    </source>
</evidence>
<gene>
    <name evidence="1" type="ORF">CFY87_04450</name>
</gene>
<reference evidence="1 2" key="1">
    <citation type="submission" date="2017-07" db="EMBL/GenBank/DDBJ databases">
        <title>Virulence factors identified in Actinobacillus seminis.</title>
        <authorList>
            <person name="Negrete-Abascal E."/>
            <person name="Vaca-Pacheco S."/>
            <person name="Montes-Garcia F."/>
            <person name="Leyto-Gil A.M."/>
            <person name="Fragoso-Garcia E."/>
            <person name="Carvente-Garcia R."/>
            <person name="Perez-Agueros S."/>
            <person name="Castelan-Sanchez H.G."/>
            <person name="Garcia-Molina A."/>
            <person name="Villamar T.E."/>
            <person name="Vazquez-Cruz C."/>
        </authorList>
    </citation>
    <scope>NUCLEOTIDE SEQUENCE [LARGE SCALE GENOMIC DNA]</scope>
    <source>
        <strain evidence="1 2">ATCC 15768</strain>
    </source>
</reference>
<dbReference type="EMBL" id="NLFK01000003">
    <property type="protein sequence ID" value="OZN25380.1"/>
    <property type="molecule type" value="Genomic_DNA"/>
</dbReference>
<accession>A0ABX4FNF7</accession>
<organism evidence="1 2">
    <name type="scientific">Actinobacillus seminis</name>
    <dbReference type="NCBI Taxonomy" id="722"/>
    <lineage>
        <taxon>Bacteria</taxon>
        <taxon>Pseudomonadati</taxon>
        <taxon>Pseudomonadota</taxon>
        <taxon>Gammaproteobacteria</taxon>
        <taxon>Pasteurellales</taxon>
        <taxon>Pasteurellaceae</taxon>
        <taxon>Actinobacillus</taxon>
    </lineage>
</organism>
<sequence>MGNYIVEIKLAEVGTEYTFQEDRNDHDKGDKISSIGGHAWLSIQGSDGKVESFGFASENAKAFDVGRKVDDDNQAYVHANTIIKFEITEEQYKRFTHFKKTGEYSGGRFDFSRYNLDSHNCVTAVASALIAMGVNKEKNLISPNEIDLTHHLTSSSFFDDTNNSGHIISDLLIHAGKSINKAPGFVDDNFVDILKRNNVENIEVTRLKTQTHTEFTGVGISGLKINKK</sequence>
<dbReference type="RefSeq" id="WP_094946053.1">
    <property type="nucleotide sequence ID" value="NZ_NLFK01000003.1"/>
</dbReference>
<comment type="caution">
    <text evidence="1">The sequence shown here is derived from an EMBL/GenBank/DDBJ whole genome shotgun (WGS) entry which is preliminary data.</text>
</comment>
<proteinExistence type="predicted"/>
<keyword evidence="2" id="KW-1185">Reference proteome</keyword>
<evidence type="ECO:0000313" key="1">
    <source>
        <dbReference type="EMBL" id="OZN25380.1"/>
    </source>
</evidence>
<name>A0ABX4FNF7_9PAST</name>